<accession>A0A3A1TZM8</accession>
<keyword evidence="3" id="KW-1185">Reference proteome</keyword>
<dbReference type="EMBL" id="QXTG01000001">
    <property type="protein sequence ID" value="RIX30155.1"/>
    <property type="molecule type" value="Genomic_DNA"/>
</dbReference>
<protein>
    <recommendedName>
        <fullName evidence="4">2TM domain-containing protein</fullName>
    </recommendedName>
</protein>
<keyword evidence="1" id="KW-0812">Transmembrane</keyword>
<name>A0A3A1TZM8_9MICO</name>
<comment type="caution">
    <text evidence="2">The sequence shown here is derived from an EMBL/GenBank/DDBJ whole genome shotgun (WGS) entry which is preliminary data.</text>
</comment>
<evidence type="ECO:0000256" key="1">
    <source>
        <dbReference type="SAM" id="Phobius"/>
    </source>
</evidence>
<evidence type="ECO:0008006" key="4">
    <source>
        <dbReference type="Google" id="ProtNLM"/>
    </source>
</evidence>
<feature type="transmembrane region" description="Helical" evidence="1">
    <location>
        <begin position="61"/>
        <end position="82"/>
    </location>
</feature>
<keyword evidence="1" id="KW-1133">Transmembrane helix</keyword>
<organism evidence="2 3">
    <name type="scientific">Amnibacterium setariae</name>
    <dbReference type="NCBI Taxonomy" id="2306585"/>
    <lineage>
        <taxon>Bacteria</taxon>
        <taxon>Bacillati</taxon>
        <taxon>Actinomycetota</taxon>
        <taxon>Actinomycetes</taxon>
        <taxon>Micrococcales</taxon>
        <taxon>Microbacteriaceae</taxon>
        <taxon>Amnibacterium</taxon>
    </lineage>
</organism>
<proteinExistence type="predicted"/>
<reference evidence="3" key="1">
    <citation type="submission" date="2018-09" db="EMBL/GenBank/DDBJ databases">
        <authorList>
            <person name="Kim I."/>
        </authorList>
    </citation>
    <scope>NUCLEOTIDE SEQUENCE [LARGE SCALE GENOMIC DNA]</scope>
    <source>
        <strain evidence="3">DD4a</strain>
    </source>
</reference>
<gene>
    <name evidence="2" type="ORF">D1781_01510</name>
</gene>
<evidence type="ECO:0000313" key="2">
    <source>
        <dbReference type="EMBL" id="RIX30155.1"/>
    </source>
</evidence>
<feature type="transmembrane region" description="Helical" evidence="1">
    <location>
        <begin position="35"/>
        <end position="54"/>
    </location>
</feature>
<evidence type="ECO:0000313" key="3">
    <source>
        <dbReference type="Proteomes" id="UP000265742"/>
    </source>
</evidence>
<dbReference type="AlphaFoldDB" id="A0A3A1TZM8"/>
<dbReference type="Proteomes" id="UP000265742">
    <property type="component" value="Unassembled WGS sequence"/>
</dbReference>
<keyword evidence="1" id="KW-0472">Membrane</keyword>
<dbReference type="RefSeq" id="WP_119480519.1">
    <property type="nucleotide sequence ID" value="NZ_QXTG01000001.1"/>
</dbReference>
<sequence length="142" mass="16375">MIDDIFHAAWRQGRANSRAYERKYGVRSLEEARNWWWAAFLVVFLNAASVYSIVHVREAGLWVLAGAAFLLLEVAGAAAWLWEKFEPLRAAQIDHKLGHREPEPDTTSPRIIRMQAERKRADILAEYRRSAFRVDSHGTITK</sequence>